<dbReference type="PROSITE" id="PS50800">
    <property type="entry name" value="SAP"/>
    <property type="match status" value="1"/>
</dbReference>
<sequence>MTTNENDIARSPLRTVRAPNDGADDGGFMSHAPRPVKLRNVDPSHPVVKHAPSTGVEAIMRGDENAPFSDGRTRRTWNENRAAQHQGANLFNARVAPATVRASGNTNRDGKLANVAARFETIHPKTLTLQELRQACRARGVNPGGSKDALVERLEEAIARKECAPLTLDSRPTTQRGAVGAGARFASKAAEVVAPAAVNRELRESQKIWRAQQGGHDIFGTKFVDEQPKKRKMVEGPKTTFSFEAVSDAFEPSKEVAPKDESVIAPAAEEVAPKRAKVAAPLEAPYAEHEPPAAVTAEGPTAEHRKSAWSSFHGAGLFSESWTTAAAEEEAADASLVKSATTATGAWASLNDEHEPAEASEFDHDDEDEDDEEARALREADEAVAAAERELAEELARESAGSDSE</sequence>
<dbReference type="SUPFAM" id="SSF68906">
    <property type="entry name" value="SAP domain"/>
    <property type="match status" value="1"/>
</dbReference>
<dbReference type="Proteomes" id="UP000195557">
    <property type="component" value="Unassembled WGS sequence"/>
</dbReference>
<evidence type="ECO:0000313" key="3">
    <source>
        <dbReference type="EMBL" id="OUS48260.1"/>
    </source>
</evidence>
<feature type="region of interest" description="Disordered" evidence="1">
    <location>
        <begin position="1"/>
        <end position="50"/>
    </location>
</feature>
<proteinExistence type="predicted"/>
<feature type="region of interest" description="Disordered" evidence="1">
    <location>
        <begin position="284"/>
        <end position="308"/>
    </location>
</feature>
<evidence type="ECO:0000259" key="2">
    <source>
        <dbReference type="PROSITE" id="PS50800"/>
    </source>
</evidence>
<dbReference type="AlphaFoldDB" id="A0A1Y5IFB7"/>
<dbReference type="InterPro" id="IPR003034">
    <property type="entry name" value="SAP_dom"/>
</dbReference>
<feature type="compositionally biased region" description="Acidic residues" evidence="1">
    <location>
        <begin position="358"/>
        <end position="373"/>
    </location>
</feature>
<dbReference type="EMBL" id="KZ155774">
    <property type="protein sequence ID" value="OUS48260.1"/>
    <property type="molecule type" value="Genomic_DNA"/>
</dbReference>
<organism evidence="3">
    <name type="scientific">Ostreococcus tauri</name>
    <name type="common">Marine green alga</name>
    <dbReference type="NCBI Taxonomy" id="70448"/>
    <lineage>
        <taxon>Eukaryota</taxon>
        <taxon>Viridiplantae</taxon>
        <taxon>Chlorophyta</taxon>
        <taxon>Mamiellophyceae</taxon>
        <taxon>Mamiellales</taxon>
        <taxon>Bathycoccaceae</taxon>
        <taxon>Ostreococcus</taxon>
    </lineage>
</organism>
<dbReference type="Pfam" id="PF02037">
    <property type="entry name" value="SAP"/>
    <property type="match status" value="1"/>
</dbReference>
<dbReference type="Gene3D" id="1.10.720.30">
    <property type="entry name" value="SAP domain"/>
    <property type="match status" value="1"/>
</dbReference>
<evidence type="ECO:0000256" key="1">
    <source>
        <dbReference type="SAM" id="MobiDB-lite"/>
    </source>
</evidence>
<feature type="domain" description="SAP" evidence="2">
    <location>
        <begin position="124"/>
        <end position="158"/>
    </location>
</feature>
<feature type="compositionally biased region" description="Basic and acidic residues" evidence="1">
    <location>
        <begin position="374"/>
        <end position="397"/>
    </location>
</feature>
<gene>
    <name evidence="3" type="ORF">BE221DRAFT_189503</name>
</gene>
<accession>A0A1Y5IFB7</accession>
<dbReference type="InterPro" id="IPR036361">
    <property type="entry name" value="SAP_dom_sf"/>
</dbReference>
<name>A0A1Y5IFB7_OSTTA</name>
<feature type="region of interest" description="Disordered" evidence="1">
    <location>
        <begin position="346"/>
        <end position="405"/>
    </location>
</feature>
<protein>
    <recommendedName>
        <fullName evidence="2">SAP domain-containing protein</fullName>
    </recommendedName>
</protein>
<dbReference type="SMART" id="SM00513">
    <property type="entry name" value="SAP"/>
    <property type="match status" value="1"/>
</dbReference>
<reference evidence="3" key="1">
    <citation type="submission" date="2017-04" db="EMBL/GenBank/DDBJ databases">
        <title>Population genomics of picophytoplankton unveils novel chromosome hypervariability.</title>
        <authorList>
            <consortium name="DOE Joint Genome Institute"/>
            <person name="Blanc-Mathieu R."/>
            <person name="Krasovec M."/>
            <person name="Hebrard M."/>
            <person name="Yau S."/>
            <person name="Desgranges E."/>
            <person name="Martin J."/>
            <person name="Schackwitz W."/>
            <person name="Kuo A."/>
            <person name="Salin G."/>
            <person name="Donnadieu C."/>
            <person name="Desdevises Y."/>
            <person name="Sanchez-Ferandin S."/>
            <person name="Moreau H."/>
            <person name="Rivals E."/>
            <person name="Grigoriev I.V."/>
            <person name="Grimsley N."/>
            <person name="Eyre-Walker A."/>
            <person name="Piganeau G."/>
        </authorList>
    </citation>
    <scope>NUCLEOTIDE SEQUENCE [LARGE SCALE GENOMIC DNA]</scope>
    <source>
        <strain evidence="3">RCC 1115</strain>
    </source>
</reference>